<gene>
    <name evidence="4" type="ORF">Stube_45350</name>
</gene>
<dbReference type="InterPro" id="IPR038186">
    <property type="entry name" value="CHAD_dom_sf"/>
</dbReference>
<dbReference type="PROSITE" id="PS51708">
    <property type="entry name" value="CHAD"/>
    <property type="match status" value="1"/>
</dbReference>
<dbReference type="Pfam" id="PF01928">
    <property type="entry name" value="CYTH"/>
    <property type="match status" value="1"/>
</dbReference>
<dbReference type="GeneID" id="96285625"/>
<dbReference type="AlphaFoldDB" id="A0A640UWU9"/>
<accession>A0A640UWU9</accession>
<dbReference type="SUPFAM" id="SSF55154">
    <property type="entry name" value="CYTH-like phosphatases"/>
    <property type="match status" value="1"/>
</dbReference>
<dbReference type="Proteomes" id="UP000431826">
    <property type="component" value="Unassembled WGS sequence"/>
</dbReference>
<dbReference type="Gene3D" id="2.40.320.10">
    <property type="entry name" value="Hypothetical Protein Pfu-838710-001"/>
    <property type="match status" value="1"/>
</dbReference>
<dbReference type="PROSITE" id="PS51707">
    <property type="entry name" value="CYTH"/>
    <property type="match status" value="1"/>
</dbReference>
<evidence type="ECO:0000313" key="4">
    <source>
        <dbReference type="EMBL" id="GFE39862.1"/>
    </source>
</evidence>
<protein>
    <submittedName>
        <fullName evidence="4">CHAD domain-containing protein</fullName>
    </submittedName>
</protein>
<dbReference type="CDD" id="cd07374">
    <property type="entry name" value="CYTH-like_Pase"/>
    <property type="match status" value="1"/>
</dbReference>
<name>A0A640UWU9_9ACTN</name>
<proteinExistence type="predicted"/>
<dbReference type="InterPro" id="IPR007899">
    <property type="entry name" value="CHAD_dom"/>
</dbReference>
<evidence type="ECO:0000256" key="1">
    <source>
        <dbReference type="SAM" id="MobiDB-lite"/>
    </source>
</evidence>
<evidence type="ECO:0000313" key="5">
    <source>
        <dbReference type="Proteomes" id="UP000431826"/>
    </source>
</evidence>
<feature type="domain" description="CYTH" evidence="2">
    <location>
        <begin position="5"/>
        <end position="207"/>
    </location>
</feature>
<dbReference type="RefSeq" id="WP_159745970.1">
    <property type="nucleotide sequence ID" value="NZ_BLIR01000001.1"/>
</dbReference>
<dbReference type="Pfam" id="PF05235">
    <property type="entry name" value="CHAD"/>
    <property type="match status" value="1"/>
</dbReference>
<dbReference type="Gene3D" id="1.40.20.10">
    <property type="entry name" value="CHAD domain"/>
    <property type="match status" value="1"/>
</dbReference>
<dbReference type="InterPro" id="IPR023577">
    <property type="entry name" value="CYTH_domain"/>
</dbReference>
<dbReference type="PANTHER" id="PTHR39339:SF1">
    <property type="entry name" value="CHAD DOMAIN-CONTAINING PROTEIN"/>
    <property type="match status" value="1"/>
</dbReference>
<evidence type="ECO:0000259" key="3">
    <source>
        <dbReference type="PROSITE" id="PS51708"/>
    </source>
</evidence>
<evidence type="ECO:0000259" key="2">
    <source>
        <dbReference type="PROSITE" id="PS51707"/>
    </source>
</evidence>
<dbReference type="InterPro" id="IPR033469">
    <property type="entry name" value="CYTH-like_dom_sf"/>
</dbReference>
<comment type="caution">
    <text evidence="4">The sequence shown here is derived from an EMBL/GenBank/DDBJ whole genome shotgun (WGS) entry which is preliminary data.</text>
</comment>
<reference evidence="4 5" key="1">
    <citation type="submission" date="2019-12" db="EMBL/GenBank/DDBJ databases">
        <title>Whole genome shotgun sequence of Streptomyces tubercidicus NBRC 13090.</title>
        <authorList>
            <person name="Ichikawa N."/>
            <person name="Kimura A."/>
            <person name="Kitahashi Y."/>
            <person name="Komaki H."/>
            <person name="Tamura T."/>
        </authorList>
    </citation>
    <scope>NUCLEOTIDE SEQUENCE [LARGE SCALE GENOMIC DNA]</scope>
    <source>
        <strain evidence="4 5">NBRC 13090</strain>
    </source>
</reference>
<keyword evidence="5" id="KW-1185">Reference proteome</keyword>
<sequence length="565" mass="60548">MADTVREIERKYEADDDTRLPDLAGVDRVATVVEAGTEDLDAVYYDTSGGRLAADGITLRRRTGGKDAGWHLKLPVAPGVRDEVRAPLSDTPPAELTALVRSRVLDGELIALVRLRTRRTVRVLQDAAGTPLAEVAEDVVSAHRPDGAAGAGKTGAGPAEAHWREIEVELLGDDGAGLLDEVGRVLAAAGVRPASAASKLERALAETGWGRGDASPLTRSGERGAHGSGEAAGKAKSEAKGKVKAKSGAKSKSKSKGKGKGKGAGKGGKQEPTAGDVVLSYAREQVRVIIELDPAVRRDLPDAVHRMRVATRRLRSAFRSYTKVLDRAATRPIGIELQWLAAELGVERDREVLTARLRAAMAEVPGTLRLGPVDARLRIWSERRRVAARDQVLAVLDGPRYLSLLKTLHAFLAEPPLRKAADRPAPKVVAKAVLKDYARLAGRVEAALEAPAGQERDEALHGARKAAKRTRYAAEAARPALGGAAKKFAKRTKRVQQLLGDHQDSVVARGTLRELATQAQRAGEGGFTFGLLYGREEALAADRERALPDVWKKASRRKHRAALRP</sequence>
<dbReference type="SMART" id="SM01118">
    <property type="entry name" value="CYTH"/>
    <property type="match status" value="1"/>
</dbReference>
<dbReference type="SMART" id="SM00880">
    <property type="entry name" value="CHAD"/>
    <property type="match status" value="1"/>
</dbReference>
<dbReference type="PANTHER" id="PTHR39339">
    <property type="entry name" value="SLR1444 PROTEIN"/>
    <property type="match status" value="1"/>
</dbReference>
<feature type="compositionally biased region" description="Basic residues" evidence="1">
    <location>
        <begin position="242"/>
        <end position="263"/>
    </location>
</feature>
<dbReference type="EMBL" id="BLIR01000001">
    <property type="protein sequence ID" value="GFE39862.1"/>
    <property type="molecule type" value="Genomic_DNA"/>
</dbReference>
<feature type="domain" description="CHAD" evidence="3">
    <location>
        <begin position="271"/>
        <end position="556"/>
    </location>
</feature>
<feature type="region of interest" description="Disordered" evidence="1">
    <location>
        <begin position="208"/>
        <end position="273"/>
    </location>
</feature>
<organism evidence="4 5">
    <name type="scientific">Streptomyces tubercidicus</name>
    <dbReference type="NCBI Taxonomy" id="47759"/>
    <lineage>
        <taxon>Bacteria</taxon>
        <taxon>Bacillati</taxon>
        <taxon>Actinomycetota</taxon>
        <taxon>Actinomycetes</taxon>
        <taxon>Kitasatosporales</taxon>
        <taxon>Streptomycetaceae</taxon>
        <taxon>Streptomyces</taxon>
    </lineage>
</organism>
<dbReference type="OrthoDB" id="9777271at2"/>